<dbReference type="EMBL" id="MSIF01000011">
    <property type="protein sequence ID" value="OLF08837.1"/>
    <property type="molecule type" value="Genomic_DNA"/>
</dbReference>
<dbReference type="SMART" id="SM00849">
    <property type="entry name" value="Lactamase_B"/>
    <property type="match status" value="1"/>
</dbReference>
<gene>
    <name evidence="3" type="ORF">BLA60_22840</name>
</gene>
<sequence length="248" mass="26881">MAEGGRWIEVAGGVFARRYRELDQTLGLVVGRTGCVVVDTGTDETHGAEFAAAIREVTELPWTVVITHAHFDHFFGTAAFSPCAVWAHERCAVALADSDGDRRTWMRRYREQGRPELADRLGDARLVMPTDLFTDRVRLDLGGRVVDLIHPGPAHTDHDVMVHVPDAAVVFAGDLVEQGAAPSVGSDAHVDRWPAALDLLLALRPETVVPGHGEPVGPGFVLAQRDELQKPKSPKPPMSPPPKSPPPP</sequence>
<dbReference type="Proteomes" id="UP000185696">
    <property type="component" value="Unassembled WGS sequence"/>
</dbReference>
<dbReference type="OrthoDB" id="2273115at2"/>
<dbReference type="Gene3D" id="3.60.15.10">
    <property type="entry name" value="Ribonuclease Z/Hydroxyacylglutathione hydrolase-like"/>
    <property type="match status" value="1"/>
</dbReference>
<evidence type="ECO:0000313" key="4">
    <source>
        <dbReference type="Proteomes" id="UP000185696"/>
    </source>
</evidence>
<keyword evidence="4" id="KW-1185">Reference proteome</keyword>
<dbReference type="AlphaFoldDB" id="A0A7Z0WKD6"/>
<dbReference type="GO" id="GO:0016787">
    <property type="term" value="F:hydrolase activity"/>
    <property type="evidence" value="ECO:0007669"/>
    <property type="project" value="UniProtKB-KW"/>
</dbReference>
<dbReference type="InterPro" id="IPR050855">
    <property type="entry name" value="NDM-1-like"/>
</dbReference>
<dbReference type="PANTHER" id="PTHR42951:SF4">
    <property type="entry name" value="ACYL-COENZYME A THIOESTERASE MBLAC2"/>
    <property type="match status" value="1"/>
</dbReference>
<dbReference type="SUPFAM" id="SSF56281">
    <property type="entry name" value="Metallo-hydrolase/oxidoreductase"/>
    <property type="match status" value="1"/>
</dbReference>
<reference evidence="3 4" key="1">
    <citation type="submission" date="2016-12" db="EMBL/GenBank/DDBJ databases">
        <title>The draft genome sequence of Actinophytocola xinjiangensis.</title>
        <authorList>
            <person name="Wang W."/>
            <person name="Yuan L."/>
        </authorList>
    </citation>
    <scope>NUCLEOTIDE SEQUENCE [LARGE SCALE GENOMIC DNA]</scope>
    <source>
        <strain evidence="3 4">CGMCC 4.4663</strain>
    </source>
</reference>
<comment type="caution">
    <text evidence="3">The sequence shown here is derived from an EMBL/GenBank/DDBJ whole genome shotgun (WGS) entry which is preliminary data.</text>
</comment>
<dbReference type="InterPro" id="IPR001279">
    <property type="entry name" value="Metallo-B-lactamas"/>
</dbReference>
<evidence type="ECO:0000259" key="2">
    <source>
        <dbReference type="SMART" id="SM00849"/>
    </source>
</evidence>
<protein>
    <submittedName>
        <fullName evidence="3">MBL fold metallo-hydrolase</fullName>
    </submittedName>
</protein>
<dbReference type="Pfam" id="PF00753">
    <property type="entry name" value="Lactamase_B"/>
    <property type="match status" value="1"/>
</dbReference>
<dbReference type="InterPro" id="IPR036866">
    <property type="entry name" value="RibonucZ/Hydroxyglut_hydro"/>
</dbReference>
<name>A0A7Z0WKD6_9PSEU</name>
<feature type="region of interest" description="Disordered" evidence="1">
    <location>
        <begin position="214"/>
        <end position="248"/>
    </location>
</feature>
<dbReference type="CDD" id="cd16282">
    <property type="entry name" value="metallo-hydrolase-like_MBL-fold"/>
    <property type="match status" value="1"/>
</dbReference>
<dbReference type="PANTHER" id="PTHR42951">
    <property type="entry name" value="METALLO-BETA-LACTAMASE DOMAIN-CONTAINING"/>
    <property type="match status" value="1"/>
</dbReference>
<proteinExistence type="predicted"/>
<feature type="domain" description="Metallo-beta-lactamase" evidence="2">
    <location>
        <begin position="23"/>
        <end position="212"/>
    </location>
</feature>
<evidence type="ECO:0000256" key="1">
    <source>
        <dbReference type="SAM" id="MobiDB-lite"/>
    </source>
</evidence>
<dbReference type="RefSeq" id="WP_075134993.1">
    <property type="nucleotide sequence ID" value="NZ_MSIF01000011.1"/>
</dbReference>
<accession>A0A7Z0WKD6</accession>
<evidence type="ECO:0000313" key="3">
    <source>
        <dbReference type="EMBL" id="OLF08837.1"/>
    </source>
</evidence>
<keyword evidence="3" id="KW-0378">Hydrolase</keyword>
<feature type="compositionally biased region" description="Pro residues" evidence="1">
    <location>
        <begin position="234"/>
        <end position="248"/>
    </location>
</feature>
<organism evidence="3 4">
    <name type="scientific">Actinophytocola xinjiangensis</name>
    <dbReference type="NCBI Taxonomy" id="485602"/>
    <lineage>
        <taxon>Bacteria</taxon>
        <taxon>Bacillati</taxon>
        <taxon>Actinomycetota</taxon>
        <taxon>Actinomycetes</taxon>
        <taxon>Pseudonocardiales</taxon>
        <taxon>Pseudonocardiaceae</taxon>
    </lineage>
</organism>